<dbReference type="PANTHER" id="PTHR20938">
    <property type="entry name" value="INTEGRATOR COMPLEX SUBUNIT 4"/>
    <property type="match status" value="1"/>
</dbReference>
<name>A0ABC8SZN2_9AQUA</name>
<sequence length="130" mass="14739">MVLLGFTKDPYPYIRKAALDGLAGLPKSVIVDDQSLIEGCYVRAVELLYDMEDCVRCSAVRTVIEWGQVLVASNEDQRKKDWSDLLFVQVATWWLEKIVHSADVVDLDNNKLPVGCLDPSIDRILNIFRI</sequence>
<accession>A0ABC8SZN2</accession>
<dbReference type="Proteomes" id="UP001642360">
    <property type="component" value="Unassembled WGS sequence"/>
</dbReference>
<evidence type="ECO:0000313" key="1">
    <source>
        <dbReference type="EMBL" id="CAK9162370.1"/>
    </source>
</evidence>
<protein>
    <submittedName>
        <fullName evidence="1">Uncharacterized protein</fullName>
    </submittedName>
</protein>
<gene>
    <name evidence="1" type="ORF">ILEXP_LOCUS31240</name>
</gene>
<evidence type="ECO:0000313" key="2">
    <source>
        <dbReference type="Proteomes" id="UP001642360"/>
    </source>
</evidence>
<proteinExistence type="predicted"/>
<dbReference type="AlphaFoldDB" id="A0ABC8SZN2"/>
<dbReference type="EMBL" id="CAUOFW020003847">
    <property type="protein sequence ID" value="CAK9162370.1"/>
    <property type="molecule type" value="Genomic_DNA"/>
</dbReference>
<comment type="caution">
    <text evidence="1">The sequence shown here is derived from an EMBL/GenBank/DDBJ whole genome shotgun (WGS) entry which is preliminary data.</text>
</comment>
<organism evidence="1 2">
    <name type="scientific">Ilex paraguariensis</name>
    <name type="common">yerba mate</name>
    <dbReference type="NCBI Taxonomy" id="185542"/>
    <lineage>
        <taxon>Eukaryota</taxon>
        <taxon>Viridiplantae</taxon>
        <taxon>Streptophyta</taxon>
        <taxon>Embryophyta</taxon>
        <taxon>Tracheophyta</taxon>
        <taxon>Spermatophyta</taxon>
        <taxon>Magnoliopsida</taxon>
        <taxon>eudicotyledons</taxon>
        <taxon>Gunneridae</taxon>
        <taxon>Pentapetalae</taxon>
        <taxon>asterids</taxon>
        <taxon>campanulids</taxon>
        <taxon>Aquifoliales</taxon>
        <taxon>Aquifoliaceae</taxon>
        <taxon>Ilex</taxon>
    </lineage>
</organism>
<keyword evidence="2" id="KW-1185">Reference proteome</keyword>
<dbReference type="PANTHER" id="PTHR20938:SF0">
    <property type="entry name" value="INTEGRATOR COMPLEX SUBUNIT 4"/>
    <property type="match status" value="1"/>
</dbReference>
<reference evidence="1 2" key="1">
    <citation type="submission" date="2024-02" db="EMBL/GenBank/DDBJ databases">
        <authorList>
            <person name="Vignale AGUSTIN F."/>
            <person name="Sosa J E."/>
            <person name="Modenutti C."/>
        </authorList>
    </citation>
    <scope>NUCLEOTIDE SEQUENCE [LARGE SCALE GENOMIC DNA]</scope>
</reference>